<proteinExistence type="predicted"/>
<dbReference type="EMBL" id="VCGU01000005">
    <property type="protein sequence ID" value="TRY74765.1"/>
    <property type="molecule type" value="Genomic_DNA"/>
</dbReference>
<protein>
    <recommendedName>
        <fullName evidence="3">Protein sleepless</fullName>
    </recommendedName>
</protein>
<dbReference type="Proteomes" id="UP000318571">
    <property type="component" value="Chromosome 2"/>
</dbReference>
<dbReference type="OMA" id="CRNITSP"/>
<reference evidence="1 2" key="1">
    <citation type="journal article" date="2018" name="Nat. Ecol. Evol.">
        <title>Genomic signatures of mitonuclear coevolution across populations of Tigriopus californicus.</title>
        <authorList>
            <person name="Barreto F.S."/>
            <person name="Watson E.T."/>
            <person name="Lima T.G."/>
            <person name="Willett C.S."/>
            <person name="Edmands S."/>
            <person name="Li W."/>
            <person name="Burton R.S."/>
        </authorList>
    </citation>
    <scope>NUCLEOTIDE SEQUENCE [LARGE SCALE GENOMIC DNA]</scope>
    <source>
        <strain evidence="1 2">San Diego</strain>
    </source>
</reference>
<evidence type="ECO:0000313" key="2">
    <source>
        <dbReference type="Proteomes" id="UP000318571"/>
    </source>
</evidence>
<dbReference type="AlphaFoldDB" id="A0A553PAQ3"/>
<organism evidence="1 2">
    <name type="scientific">Tigriopus californicus</name>
    <name type="common">Marine copepod</name>
    <dbReference type="NCBI Taxonomy" id="6832"/>
    <lineage>
        <taxon>Eukaryota</taxon>
        <taxon>Metazoa</taxon>
        <taxon>Ecdysozoa</taxon>
        <taxon>Arthropoda</taxon>
        <taxon>Crustacea</taxon>
        <taxon>Multicrustacea</taxon>
        <taxon>Hexanauplia</taxon>
        <taxon>Copepoda</taxon>
        <taxon>Harpacticoida</taxon>
        <taxon>Harpacticidae</taxon>
        <taxon>Tigriopus</taxon>
    </lineage>
</organism>
<keyword evidence="2" id="KW-1185">Reference proteome</keyword>
<name>A0A553PAQ3_TIGCA</name>
<evidence type="ECO:0000313" key="1">
    <source>
        <dbReference type="EMBL" id="TRY74765.1"/>
    </source>
</evidence>
<accession>A0A553PAQ3</accession>
<sequence length="132" mass="14198">SSCSFTAGFGIHCYVDNTVDGVPAQVIDCSSLGIQREELYCRNTTTDKGEIHRSCVAMSWYDSNWEQLGCHFEHGIKRCTCSTDLCNAPFASTAAFSKSPSVLCMGQGAGISILMIALQWIQPGGMSSSVIT</sequence>
<feature type="non-terminal residue" evidence="1">
    <location>
        <position position="1"/>
    </location>
</feature>
<comment type="caution">
    <text evidence="1">The sequence shown here is derived from an EMBL/GenBank/DDBJ whole genome shotgun (WGS) entry which is preliminary data.</text>
</comment>
<evidence type="ECO:0008006" key="3">
    <source>
        <dbReference type="Google" id="ProtNLM"/>
    </source>
</evidence>
<gene>
    <name evidence="1" type="ORF">TCAL_05672</name>
</gene>